<comment type="caution">
    <text evidence="2">The sequence shown here is derived from an EMBL/GenBank/DDBJ whole genome shotgun (WGS) entry which is preliminary data.</text>
</comment>
<organism evidence="2 3">
    <name type="scientific">Syncephalastrum racemosum</name>
    <name type="common">Filamentous fungus</name>
    <dbReference type="NCBI Taxonomy" id="13706"/>
    <lineage>
        <taxon>Eukaryota</taxon>
        <taxon>Fungi</taxon>
        <taxon>Fungi incertae sedis</taxon>
        <taxon>Mucoromycota</taxon>
        <taxon>Mucoromycotina</taxon>
        <taxon>Mucoromycetes</taxon>
        <taxon>Mucorales</taxon>
        <taxon>Syncephalastraceae</taxon>
        <taxon>Syncephalastrum</taxon>
    </lineage>
</organism>
<dbReference type="OMA" id="SNCKEAF"/>
<dbReference type="OrthoDB" id="2272415at2759"/>
<accession>A0A1X2HJP7</accession>
<name>A0A1X2HJP7_SYNRA</name>
<dbReference type="Proteomes" id="UP000242180">
    <property type="component" value="Unassembled WGS sequence"/>
</dbReference>
<gene>
    <name evidence="2" type="ORF">BCR43DRAFT_435448</name>
</gene>
<dbReference type="EMBL" id="MCGN01000003">
    <property type="protein sequence ID" value="ORY99324.1"/>
    <property type="molecule type" value="Genomic_DNA"/>
</dbReference>
<dbReference type="InParanoid" id="A0A1X2HJP7"/>
<protein>
    <submittedName>
        <fullName evidence="2">Uncharacterized protein</fullName>
    </submittedName>
</protein>
<evidence type="ECO:0000313" key="3">
    <source>
        <dbReference type="Proteomes" id="UP000242180"/>
    </source>
</evidence>
<proteinExistence type="predicted"/>
<feature type="region of interest" description="Disordered" evidence="1">
    <location>
        <begin position="1"/>
        <end position="42"/>
    </location>
</feature>
<keyword evidence="3" id="KW-1185">Reference proteome</keyword>
<evidence type="ECO:0000313" key="2">
    <source>
        <dbReference type="EMBL" id="ORY99324.1"/>
    </source>
</evidence>
<evidence type="ECO:0000256" key="1">
    <source>
        <dbReference type="SAM" id="MobiDB-lite"/>
    </source>
</evidence>
<reference evidence="2 3" key="1">
    <citation type="submission" date="2016-07" db="EMBL/GenBank/DDBJ databases">
        <title>Pervasive Adenine N6-methylation of Active Genes in Fungi.</title>
        <authorList>
            <consortium name="DOE Joint Genome Institute"/>
            <person name="Mondo S.J."/>
            <person name="Dannebaum R.O."/>
            <person name="Kuo R.C."/>
            <person name="Labutti K."/>
            <person name="Haridas S."/>
            <person name="Kuo A."/>
            <person name="Salamov A."/>
            <person name="Ahrendt S.R."/>
            <person name="Lipzen A."/>
            <person name="Sullivan W."/>
            <person name="Andreopoulos W.B."/>
            <person name="Clum A."/>
            <person name="Lindquist E."/>
            <person name="Daum C."/>
            <person name="Ramamoorthy G.K."/>
            <person name="Gryganskyi A."/>
            <person name="Culley D."/>
            <person name="Magnuson J.K."/>
            <person name="James T.Y."/>
            <person name="O'Malley M.A."/>
            <person name="Stajich J.E."/>
            <person name="Spatafora J.W."/>
            <person name="Visel A."/>
            <person name="Grigoriev I.V."/>
        </authorList>
    </citation>
    <scope>NUCLEOTIDE SEQUENCE [LARGE SCALE GENOMIC DNA]</scope>
    <source>
        <strain evidence="2 3">NRRL 2496</strain>
    </source>
</reference>
<dbReference type="AlphaFoldDB" id="A0A1X2HJP7"/>
<sequence length="197" mass="22456">LKATMMEDIAHDEDERARKKRRSNDDTALGTAVSEDDYSTVSATEDTQMMAQDADVIWKDRKRFSEEAANNHHLLALSPEEHGVLWHGSGVRHRSSLPKNLYNRAKNALLAITRISISSNCKEAFKSVMQSGNRQIMLERIEDMRAIKGDQSQMELVVDIFSLFAEQIYDNLGSTLTDKETRLDANLLEPWELSRYP</sequence>
<feature type="non-terminal residue" evidence="2">
    <location>
        <position position="1"/>
    </location>
</feature>